<dbReference type="PANTHER" id="PTHR42774:SF3">
    <property type="entry name" value="KETOHEXOKINASE"/>
    <property type="match status" value="1"/>
</dbReference>
<dbReference type="Proteomes" id="UP001497497">
    <property type="component" value="Unassembled WGS sequence"/>
</dbReference>
<dbReference type="InterPro" id="IPR011611">
    <property type="entry name" value="PfkB_dom"/>
</dbReference>
<dbReference type="SUPFAM" id="SSF53613">
    <property type="entry name" value="Ribokinase-like"/>
    <property type="match status" value="1"/>
</dbReference>
<keyword evidence="5" id="KW-1185">Reference proteome</keyword>
<feature type="non-terminal residue" evidence="4">
    <location>
        <position position="1"/>
    </location>
</feature>
<evidence type="ECO:0000256" key="2">
    <source>
        <dbReference type="ARBA" id="ARBA00022777"/>
    </source>
</evidence>
<gene>
    <name evidence="4" type="ORF">GSLYS_00022328001</name>
</gene>
<accession>A0AAV2IRW6</accession>
<dbReference type="Pfam" id="PF00294">
    <property type="entry name" value="PfkB"/>
    <property type="match status" value="1"/>
</dbReference>
<feature type="domain" description="Carbohydrate kinase PfkB" evidence="3">
    <location>
        <begin position="10"/>
        <end position="133"/>
    </location>
</feature>
<comment type="caution">
    <text evidence="4">The sequence shown here is derived from an EMBL/GenBank/DDBJ whole genome shotgun (WGS) entry which is preliminary data.</text>
</comment>
<evidence type="ECO:0000313" key="5">
    <source>
        <dbReference type="Proteomes" id="UP001497497"/>
    </source>
</evidence>
<sequence>ISIDIDNIFDGVLEMIPLVDVFMSSAEFPEKLLGISDHKEGLKEIKRRFGCPIVGMTLGENGSLVLFEDQFIETRGFAVPGGCKDTTGAGDAFRVGLLYGILQGESIEETMRTANAVAALKCRAVGARTSLPSEDELKDLLSRK</sequence>
<name>A0AAV2IRW6_LYMST</name>
<keyword evidence="2" id="KW-0418">Kinase</keyword>
<dbReference type="InterPro" id="IPR029056">
    <property type="entry name" value="Ribokinase-like"/>
</dbReference>
<reference evidence="4 5" key="1">
    <citation type="submission" date="2024-04" db="EMBL/GenBank/DDBJ databases">
        <authorList>
            <consortium name="Genoscope - CEA"/>
            <person name="William W."/>
        </authorList>
    </citation>
    <scope>NUCLEOTIDE SEQUENCE [LARGE SCALE GENOMIC DNA]</scope>
</reference>
<dbReference type="EMBL" id="CAXITT010003083">
    <property type="protein sequence ID" value="CAL1549011.1"/>
    <property type="molecule type" value="Genomic_DNA"/>
</dbReference>
<keyword evidence="1" id="KW-0808">Transferase</keyword>
<dbReference type="PANTHER" id="PTHR42774">
    <property type="entry name" value="PHOSPHOTRANSFERASE SYSTEM TRANSPORT PROTEIN"/>
    <property type="match status" value="1"/>
</dbReference>
<evidence type="ECO:0000259" key="3">
    <source>
        <dbReference type="Pfam" id="PF00294"/>
    </source>
</evidence>
<dbReference type="Gene3D" id="3.40.1190.20">
    <property type="match status" value="1"/>
</dbReference>
<proteinExistence type="predicted"/>
<dbReference type="PROSITE" id="PS00584">
    <property type="entry name" value="PFKB_KINASES_2"/>
    <property type="match status" value="1"/>
</dbReference>
<evidence type="ECO:0000256" key="1">
    <source>
        <dbReference type="ARBA" id="ARBA00022679"/>
    </source>
</evidence>
<dbReference type="GO" id="GO:0006796">
    <property type="term" value="P:phosphate-containing compound metabolic process"/>
    <property type="evidence" value="ECO:0007669"/>
    <property type="project" value="UniProtKB-ARBA"/>
</dbReference>
<evidence type="ECO:0000313" key="4">
    <source>
        <dbReference type="EMBL" id="CAL1549011.1"/>
    </source>
</evidence>
<dbReference type="InterPro" id="IPR002173">
    <property type="entry name" value="Carboh/pur_kinase_PfkB_CS"/>
</dbReference>
<organism evidence="4 5">
    <name type="scientific">Lymnaea stagnalis</name>
    <name type="common">Great pond snail</name>
    <name type="synonym">Helix stagnalis</name>
    <dbReference type="NCBI Taxonomy" id="6523"/>
    <lineage>
        <taxon>Eukaryota</taxon>
        <taxon>Metazoa</taxon>
        <taxon>Spiralia</taxon>
        <taxon>Lophotrochozoa</taxon>
        <taxon>Mollusca</taxon>
        <taxon>Gastropoda</taxon>
        <taxon>Heterobranchia</taxon>
        <taxon>Euthyneura</taxon>
        <taxon>Panpulmonata</taxon>
        <taxon>Hygrophila</taxon>
        <taxon>Lymnaeoidea</taxon>
        <taxon>Lymnaeidae</taxon>
        <taxon>Lymnaea</taxon>
    </lineage>
</organism>
<protein>
    <recommendedName>
        <fullName evidence="3">Carbohydrate kinase PfkB domain-containing protein</fullName>
    </recommendedName>
</protein>
<dbReference type="InterPro" id="IPR052562">
    <property type="entry name" value="Ketohexokinase-related"/>
</dbReference>
<dbReference type="AlphaFoldDB" id="A0AAV2IRW6"/>
<dbReference type="GO" id="GO:0016301">
    <property type="term" value="F:kinase activity"/>
    <property type="evidence" value="ECO:0007669"/>
    <property type="project" value="UniProtKB-KW"/>
</dbReference>